<feature type="domain" description="Solute-binding protein family 3/N-terminal" evidence="2">
    <location>
        <begin position="30"/>
        <end position="244"/>
    </location>
</feature>
<protein>
    <submittedName>
        <fullName evidence="3">ABC transporter substrate-binding protein</fullName>
    </submittedName>
</protein>
<dbReference type="PANTHER" id="PTHR35936:SF25">
    <property type="entry name" value="ABC TRANSPORTER SUBSTRATE-BINDING PROTEIN"/>
    <property type="match status" value="1"/>
</dbReference>
<keyword evidence="4" id="KW-1185">Reference proteome</keyword>
<reference evidence="3" key="1">
    <citation type="submission" date="2022-03" db="EMBL/GenBank/DDBJ databases">
        <title>Genome Identification and Characterization of new species Bdellovibrio reynosense LBG001 sp. nov. from a Mexico soil sample.</title>
        <authorList>
            <person name="Camilli A."/>
            <person name="Ajao Y."/>
            <person name="Guo X."/>
        </authorList>
    </citation>
    <scope>NUCLEOTIDE SEQUENCE</scope>
    <source>
        <strain evidence="3">LBG001</strain>
    </source>
</reference>
<accession>A0ABY4C8D1</accession>
<proteinExistence type="predicted"/>
<organism evidence="3 4">
    <name type="scientific">Bdellovibrio reynosensis</name>
    <dbReference type="NCBI Taxonomy" id="2835041"/>
    <lineage>
        <taxon>Bacteria</taxon>
        <taxon>Pseudomonadati</taxon>
        <taxon>Bdellovibrionota</taxon>
        <taxon>Bdellovibrionia</taxon>
        <taxon>Bdellovibrionales</taxon>
        <taxon>Pseudobdellovibrionaceae</taxon>
        <taxon>Bdellovibrio</taxon>
    </lineage>
</organism>
<dbReference type="SUPFAM" id="SSF53850">
    <property type="entry name" value="Periplasmic binding protein-like II"/>
    <property type="match status" value="1"/>
</dbReference>
<dbReference type="PANTHER" id="PTHR35936">
    <property type="entry name" value="MEMBRANE-BOUND LYTIC MUREIN TRANSGLYCOSYLASE F"/>
    <property type="match status" value="1"/>
</dbReference>
<sequence length="253" mass="28894">MNTILFLFIFFVSTFAWAKPISVKVGGYVFAPYVVDNNGKYNGLSLDLLQLLNQKQKKFHFSFILTSATRRYQDFNEKKFDVIFFESINWGWKPDQVTSSKIFQYGGEVFITHKGPGKNQGYFRTLKGKSIKATYGFHYAFLNYSTDAAAMAGYNIELTNSQEANIRAIRNNRADLAIVTKEHLALYMKQHPEAKDDLFVSSEMDQIYRLGALIRNKDSAITVGEFNDLIDMIIKDGSWQKIIDAKGIDNTPL</sequence>
<dbReference type="EMBL" id="CP093442">
    <property type="protein sequence ID" value="UOF00167.1"/>
    <property type="molecule type" value="Genomic_DNA"/>
</dbReference>
<gene>
    <name evidence="3" type="ORF">MNR06_10685</name>
</gene>
<evidence type="ECO:0000313" key="4">
    <source>
        <dbReference type="Proteomes" id="UP000830116"/>
    </source>
</evidence>
<dbReference type="RefSeq" id="WP_243535868.1">
    <property type="nucleotide sequence ID" value="NZ_CP093442.1"/>
</dbReference>
<name>A0ABY4C8D1_9BACT</name>
<dbReference type="Gene3D" id="3.40.190.10">
    <property type="entry name" value="Periplasmic binding protein-like II"/>
    <property type="match status" value="2"/>
</dbReference>
<evidence type="ECO:0000313" key="3">
    <source>
        <dbReference type="EMBL" id="UOF00167.1"/>
    </source>
</evidence>
<keyword evidence="1" id="KW-0732">Signal</keyword>
<evidence type="ECO:0000259" key="2">
    <source>
        <dbReference type="Pfam" id="PF00497"/>
    </source>
</evidence>
<evidence type="ECO:0000256" key="1">
    <source>
        <dbReference type="ARBA" id="ARBA00022729"/>
    </source>
</evidence>
<dbReference type="Pfam" id="PF00497">
    <property type="entry name" value="SBP_bac_3"/>
    <property type="match status" value="1"/>
</dbReference>
<dbReference type="InterPro" id="IPR001638">
    <property type="entry name" value="Solute-binding_3/MltF_N"/>
</dbReference>
<dbReference type="Proteomes" id="UP000830116">
    <property type="component" value="Chromosome"/>
</dbReference>